<dbReference type="Proteomes" id="UP000053647">
    <property type="component" value="Unassembled WGS sequence"/>
</dbReference>
<reference evidence="2" key="2">
    <citation type="submission" date="2015-01" db="EMBL/GenBank/DDBJ databases">
        <title>Evolutionary Origins and Diversification of the Mycorrhizal Mutualists.</title>
        <authorList>
            <consortium name="DOE Joint Genome Institute"/>
            <consortium name="Mycorrhizal Genomics Consortium"/>
            <person name="Kohler A."/>
            <person name="Kuo A."/>
            <person name="Nagy L.G."/>
            <person name="Floudas D."/>
            <person name="Copeland A."/>
            <person name="Barry K.W."/>
            <person name="Cichocki N."/>
            <person name="Veneault-Fourrey C."/>
            <person name="LaButti K."/>
            <person name="Lindquist E.A."/>
            <person name="Lipzen A."/>
            <person name="Lundell T."/>
            <person name="Morin E."/>
            <person name="Murat C."/>
            <person name="Riley R."/>
            <person name="Ohm R."/>
            <person name="Sun H."/>
            <person name="Tunlid A."/>
            <person name="Henrissat B."/>
            <person name="Grigoriev I.V."/>
            <person name="Hibbett D.S."/>
            <person name="Martin F."/>
        </authorList>
    </citation>
    <scope>NUCLEOTIDE SEQUENCE [LARGE SCALE GENOMIC DNA]</scope>
    <source>
        <strain evidence="2">ATCC 200175</strain>
    </source>
</reference>
<organism evidence="1 2">
    <name type="scientific">Paxillus involutus ATCC 200175</name>
    <dbReference type="NCBI Taxonomy" id="664439"/>
    <lineage>
        <taxon>Eukaryota</taxon>
        <taxon>Fungi</taxon>
        <taxon>Dikarya</taxon>
        <taxon>Basidiomycota</taxon>
        <taxon>Agaricomycotina</taxon>
        <taxon>Agaricomycetes</taxon>
        <taxon>Agaricomycetidae</taxon>
        <taxon>Boletales</taxon>
        <taxon>Paxilineae</taxon>
        <taxon>Paxillaceae</taxon>
        <taxon>Paxillus</taxon>
    </lineage>
</organism>
<keyword evidence="2" id="KW-1185">Reference proteome</keyword>
<reference evidence="1 2" key="1">
    <citation type="submission" date="2014-06" db="EMBL/GenBank/DDBJ databases">
        <authorList>
            <consortium name="DOE Joint Genome Institute"/>
            <person name="Kuo A."/>
            <person name="Kohler A."/>
            <person name="Nagy L.G."/>
            <person name="Floudas D."/>
            <person name="Copeland A."/>
            <person name="Barry K.W."/>
            <person name="Cichocki N."/>
            <person name="Veneault-Fourrey C."/>
            <person name="LaButti K."/>
            <person name="Lindquist E.A."/>
            <person name="Lipzen A."/>
            <person name="Lundell T."/>
            <person name="Morin E."/>
            <person name="Murat C."/>
            <person name="Sun H."/>
            <person name="Tunlid A."/>
            <person name="Henrissat B."/>
            <person name="Grigoriev I.V."/>
            <person name="Hibbett D.S."/>
            <person name="Martin F."/>
            <person name="Nordberg H.P."/>
            <person name="Cantor M.N."/>
            <person name="Hua S.X."/>
        </authorList>
    </citation>
    <scope>NUCLEOTIDE SEQUENCE [LARGE SCALE GENOMIC DNA]</scope>
    <source>
        <strain evidence="1 2">ATCC 200175</strain>
    </source>
</reference>
<gene>
    <name evidence="1" type="ORF">PAXINDRAFT_19818</name>
</gene>
<name>A0A0C9T6W1_PAXIN</name>
<dbReference type="AlphaFoldDB" id="A0A0C9T6W1"/>
<dbReference type="EMBL" id="KN820067">
    <property type="protein sequence ID" value="KIJ06978.1"/>
    <property type="molecule type" value="Genomic_DNA"/>
</dbReference>
<dbReference type="HOGENOM" id="CLU_1661348_0_0_1"/>
<accession>A0A0C9T6W1</accession>
<sequence>MDAQHYGTSNKFSFSRLNNLLVLDLSIVDRGVARTPLLGWDPCKVYPGILSSNSQYLGYQGLIMVKLYRHGTRSRHYILPYLFLTGPFNHPSIHHLRQPLSQSGTEPRTAESTYTPSIGAHGGLVFNLLMGTPRPPMLFTTYDTLPTRHATSSQAVRRL</sequence>
<protein>
    <submittedName>
        <fullName evidence="1">Uncharacterized protein</fullName>
    </submittedName>
</protein>
<evidence type="ECO:0000313" key="2">
    <source>
        <dbReference type="Proteomes" id="UP000053647"/>
    </source>
</evidence>
<evidence type="ECO:0000313" key="1">
    <source>
        <dbReference type="EMBL" id="KIJ06978.1"/>
    </source>
</evidence>
<proteinExistence type="predicted"/>